<evidence type="ECO:0000313" key="6">
    <source>
        <dbReference type="Proteomes" id="UP000250043"/>
    </source>
</evidence>
<dbReference type="Proteomes" id="UP000250043">
    <property type="component" value="Unassembled WGS sequence"/>
</dbReference>
<dbReference type="AlphaFoldDB" id="A0A8E2B1D9"/>
<dbReference type="GO" id="GO:0032798">
    <property type="term" value="C:Swi5-Sfr1 complex"/>
    <property type="evidence" value="ECO:0007669"/>
    <property type="project" value="TreeGrafter"/>
</dbReference>
<evidence type="ECO:0008006" key="7">
    <source>
        <dbReference type="Google" id="ProtNLM"/>
    </source>
</evidence>
<evidence type="ECO:0000256" key="4">
    <source>
        <dbReference type="SAM" id="Coils"/>
    </source>
</evidence>
<dbReference type="PANTHER" id="PTHR28529">
    <property type="entry name" value="DNA REPAIR PROTEIN SWI5 HOMOLOG"/>
    <property type="match status" value="1"/>
</dbReference>
<evidence type="ECO:0000256" key="3">
    <source>
        <dbReference type="ARBA" id="ARBA00023204"/>
    </source>
</evidence>
<dbReference type="InterPro" id="IPR010760">
    <property type="entry name" value="DNA-repair_Swi5"/>
</dbReference>
<dbReference type="PANTHER" id="PTHR28529:SF2">
    <property type="entry name" value="DNA REPAIR PROTEIN SWI5 HOMOLOG"/>
    <property type="match status" value="1"/>
</dbReference>
<sequence>MHAPNLAKRLQARIAALQAEVTELQKTLGEYEDAQKIVSRHIKLLHQYNEAKDAAQILMGRLAAHRQTTIRQIHIDYGLTDAD</sequence>
<keyword evidence="6" id="KW-1185">Reference proteome</keyword>
<reference evidence="5 6" key="1">
    <citation type="submission" date="2016-07" db="EMBL/GenBank/DDBJ databases">
        <title>Draft genome of the white-rot fungus Obba rivulosa 3A-2.</title>
        <authorList>
            <consortium name="DOE Joint Genome Institute"/>
            <person name="Miettinen O."/>
            <person name="Riley R."/>
            <person name="Acob R."/>
            <person name="Barry K."/>
            <person name="Cullen D."/>
            <person name="De Vries R."/>
            <person name="Hainaut M."/>
            <person name="Hatakka A."/>
            <person name="Henrissat B."/>
            <person name="Hilden K."/>
            <person name="Kuo R."/>
            <person name="Labutti K."/>
            <person name="Lipzen A."/>
            <person name="Makela M.R."/>
            <person name="Sandor L."/>
            <person name="Spatafora J.W."/>
            <person name="Grigoriev I.V."/>
            <person name="Hibbett D.S."/>
        </authorList>
    </citation>
    <scope>NUCLEOTIDE SEQUENCE [LARGE SCALE GENOMIC DNA]</scope>
    <source>
        <strain evidence="5 6">3A-2</strain>
    </source>
</reference>
<feature type="coiled-coil region" evidence="4">
    <location>
        <begin position="7"/>
        <end position="34"/>
    </location>
</feature>
<keyword evidence="4" id="KW-0175">Coiled coil</keyword>
<name>A0A8E2B1D9_9APHY</name>
<evidence type="ECO:0000256" key="2">
    <source>
        <dbReference type="ARBA" id="ARBA00022763"/>
    </source>
</evidence>
<gene>
    <name evidence="5" type="ORF">OBBRIDRAFT_385261</name>
</gene>
<comment type="similarity">
    <text evidence="1">Belongs to the SWI5/SAE3 family.</text>
</comment>
<dbReference type="GO" id="GO:0010772">
    <property type="term" value="P:meiotic DNA recombinase assembly involved in reciprocal meiotic recombination"/>
    <property type="evidence" value="ECO:0007669"/>
    <property type="project" value="TreeGrafter"/>
</dbReference>
<evidence type="ECO:0000313" key="5">
    <source>
        <dbReference type="EMBL" id="OCH92959.1"/>
    </source>
</evidence>
<organism evidence="5 6">
    <name type="scientific">Obba rivulosa</name>
    <dbReference type="NCBI Taxonomy" id="1052685"/>
    <lineage>
        <taxon>Eukaryota</taxon>
        <taxon>Fungi</taxon>
        <taxon>Dikarya</taxon>
        <taxon>Basidiomycota</taxon>
        <taxon>Agaricomycotina</taxon>
        <taxon>Agaricomycetes</taxon>
        <taxon>Polyporales</taxon>
        <taxon>Gelatoporiaceae</taxon>
        <taxon>Obba</taxon>
    </lineage>
</organism>
<protein>
    <recommendedName>
        <fullName evidence="7">DNA repair protein SWI5 homolog</fullName>
    </recommendedName>
</protein>
<dbReference type="EMBL" id="KV722361">
    <property type="protein sequence ID" value="OCH92959.1"/>
    <property type="molecule type" value="Genomic_DNA"/>
</dbReference>
<accession>A0A8E2B1D9</accession>
<dbReference type="Gene3D" id="1.20.5.170">
    <property type="match status" value="1"/>
</dbReference>
<dbReference type="GO" id="GO:0034974">
    <property type="term" value="C:Swi5-Swi2 complex"/>
    <property type="evidence" value="ECO:0007669"/>
    <property type="project" value="TreeGrafter"/>
</dbReference>
<dbReference type="Pfam" id="PF07061">
    <property type="entry name" value="Swi5"/>
    <property type="match status" value="1"/>
</dbReference>
<dbReference type="GO" id="GO:0000709">
    <property type="term" value="P:meiotic joint molecule formation"/>
    <property type="evidence" value="ECO:0007669"/>
    <property type="project" value="TreeGrafter"/>
</dbReference>
<evidence type="ECO:0000256" key="1">
    <source>
        <dbReference type="ARBA" id="ARBA00008060"/>
    </source>
</evidence>
<keyword evidence="2" id="KW-0227">DNA damage</keyword>
<keyword evidence="3" id="KW-0234">DNA repair</keyword>
<proteinExistence type="inferred from homology"/>
<dbReference type="OrthoDB" id="255837at2759"/>